<dbReference type="KEGG" id="mvd:AWU67_06860"/>
<keyword evidence="2" id="KW-1185">Reference proteome</keyword>
<dbReference type="AlphaFoldDB" id="A0A109QXP7"/>
<sequence>MAVTAGRGEGDLAEHLSAVVAAHAEVLRTYSAHSASSDLISQARGAITPSYTHPPVRVTQTASGTTIAVLVGVSGERAATAICHDIYEQVARSASAAGATAPIAISITIASIN</sequence>
<proteinExistence type="predicted"/>
<reference evidence="1 2" key="1">
    <citation type="journal article" date="2016" name="J. Biotechnol.">
        <title>First complete genome sequence of a species in the genus Microterricola, an extremophilic cold active enzyme producing bacterial strain ERGS5:02 isolated from Sikkim Himalaya.</title>
        <authorList>
            <person name="Himanshu"/>
            <person name="Swarnkar M.K."/>
            <person name="Singh D."/>
            <person name="Kumar R."/>
        </authorList>
    </citation>
    <scope>NUCLEOTIDE SEQUENCE [LARGE SCALE GENOMIC DNA]</scope>
    <source>
        <strain evidence="1 2">ERGS5:02</strain>
    </source>
</reference>
<evidence type="ECO:0000313" key="1">
    <source>
        <dbReference type="EMBL" id="AMB58623.1"/>
    </source>
</evidence>
<dbReference type="Proteomes" id="UP000058305">
    <property type="component" value="Chromosome"/>
</dbReference>
<organism evidence="1 2">
    <name type="scientific">Microterricola viridarii</name>
    <dbReference type="NCBI Taxonomy" id="412690"/>
    <lineage>
        <taxon>Bacteria</taxon>
        <taxon>Bacillati</taxon>
        <taxon>Actinomycetota</taxon>
        <taxon>Actinomycetes</taxon>
        <taxon>Micrococcales</taxon>
        <taxon>Microbacteriaceae</taxon>
        <taxon>Microterricola</taxon>
    </lineage>
</organism>
<gene>
    <name evidence="1" type="ORF">AWU67_06860</name>
</gene>
<reference evidence="2" key="2">
    <citation type="submission" date="2016-01" db="EMBL/GenBank/DDBJ databases">
        <title>First complete genome sequence of a species in the genus Microterricola, an extremophilic cold active enzyme producing strain ERGS5:02 isolated from Sikkim Himalaya.</title>
        <authorList>
            <person name="Kumar R."/>
            <person name="Singh D."/>
            <person name="Swarnkar M.K."/>
        </authorList>
    </citation>
    <scope>NUCLEOTIDE SEQUENCE [LARGE SCALE GENOMIC DNA]</scope>
    <source>
        <strain evidence="2">ERGS5:02</strain>
    </source>
</reference>
<name>A0A109QXP7_9MICO</name>
<dbReference type="EMBL" id="CP014145">
    <property type="protein sequence ID" value="AMB58623.1"/>
    <property type="molecule type" value="Genomic_DNA"/>
</dbReference>
<protein>
    <submittedName>
        <fullName evidence="1">Uncharacterized protein</fullName>
    </submittedName>
</protein>
<evidence type="ECO:0000313" key="2">
    <source>
        <dbReference type="Proteomes" id="UP000058305"/>
    </source>
</evidence>
<accession>A0A109QXP7</accession>